<keyword evidence="4 7" id="KW-0663">Pyridoxal phosphate</keyword>
<dbReference type="Proteomes" id="UP000295636">
    <property type="component" value="Unassembled WGS sequence"/>
</dbReference>
<comment type="similarity">
    <text evidence="5 8">Belongs to the DegT/DnrJ/EryC1 family.</text>
</comment>
<proteinExistence type="inferred from homology"/>
<dbReference type="CDD" id="cd00616">
    <property type="entry name" value="AHBA_syn"/>
    <property type="match status" value="1"/>
</dbReference>
<name>A0A4R5KE26_9BACL</name>
<dbReference type="GO" id="GO:0030170">
    <property type="term" value="F:pyridoxal phosphate binding"/>
    <property type="evidence" value="ECO:0007669"/>
    <property type="project" value="TreeGrafter"/>
</dbReference>
<feature type="active site" description="Proton acceptor" evidence="6">
    <location>
        <position position="220"/>
    </location>
</feature>
<dbReference type="RefSeq" id="WP_133233899.1">
    <property type="nucleotide sequence ID" value="NZ_SMRT01000016.1"/>
</dbReference>
<evidence type="ECO:0000256" key="2">
    <source>
        <dbReference type="ARBA" id="ARBA00022576"/>
    </source>
</evidence>
<evidence type="ECO:0000256" key="5">
    <source>
        <dbReference type="ARBA" id="ARBA00037999"/>
    </source>
</evidence>
<feature type="modified residue" description="N6-(pyridoxal phosphate)lysine" evidence="7">
    <location>
        <position position="220"/>
    </location>
</feature>
<dbReference type="Gene3D" id="3.90.1150.10">
    <property type="entry name" value="Aspartate Aminotransferase, domain 1"/>
    <property type="match status" value="1"/>
</dbReference>
<dbReference type="InterPro" id="IPR015421">
    <property type="entry name" value="PyrdxlP-dep_Trfase_major"/>
</dbReference>
<dbReference type="GO" id="GO:0008483">
    <property type="term" value="F:transaminase activity"/>
    <property type="evidence" value="ECO:0007669"/>
    <property type="project" value="UniProtKB-KW"/>
</dbReference>
<evidence type="ECO:0000313" key="9">
    <source>
        <dbReference type="EMBL" id="TDF93493.1"/>
    </source>
</evidence>
<gene>
    <name evidence="9" type="ORF">E1757_26535</name>
</gene>
<protein>
    <submittedName>
        <fullName evidence="9">LegC family aminotransferase</fullName>
    </submittedName>
</protein>
<dbReference type="InterPro" id="IPR000653">
    <property type="entry name" value="DegT/StrS_aminotransferase"/>
</dbReference>
<reference evidence="9 10" key="1">
    <citation type="submission" date="2019-03" db="EMBL/GenBank/DDBJ databases">
        <title>This is whole genome sequence of Paenibacillus sp MS74 strain.</title>
        <authorList>
            <person name="Trinh H.N."/>
        </authorList>
    </citation>
    <scope>NUCLEOTIDE SEQUENCE [LARGE SCALE GENOMIC DNA]</scope>
    <source>
        <strain evidence="9 10">MS74</strain>
    </source>
</reference>
<dbReference type="AlphaFoldDB" id="A0A4R5KE26"/>
<dbReference type="OrthoDB" id="9810913at2"/>
<evidence type="ECO:0000256" key="3">
    <source>
        <dbReference type="ARBA" id="ARBA00022679"/>
    </source>
</evidence>
<dbReference type="EMBL" id="SMRT01000016">
    <property type="protein sequence ID" value="TDF93493.1"/>
    <property type="molecule type" value="Genomic_DNA"/>
</dbReference>
<dbReference type="SUPFAM" id="SSF53383">
    <property type="entry name" value="PLP-dependent transferases"/>
    <property type="match status" value="1"/>
</dbReference>
<dbReference type="PANTHER" id="PTHR30244">
    <property type="entry name" value="TRANSAMINASE"/>
    <property type="match status" value="1"/>
</dbReference>
<sequence length="393" mass="42990">MSKQSDITSIVVTKLKEIVPNQDFVALHEPLFRGNEWSYVKECLDTSWVSSVGKYVDLFERKLAEYTGTDYAIAVSNGTAALHAALIVAGVEAGDEVIMPTLSFVATANAAAYIGAVPHFADIEESTLGLDANKLDEHLARITEIRSDGCYNKNTGYRIKAVVPMHTFGHPVDLDPLVEICKHYKLVLVEDAAESMGSFYKGRHTGNWGLLSAVSFNGNKIVTTGGGGAILTNDASLAKQVKHLTTTAKVPHKWEFVHDRIGFNYRMPNLNAALGCAQLEQLPDFIEKKRAVAQVYQQAFAGIEGVVCFKETGFAQSNYWLNALLLHESHASCRDDILGQTNSQGIMTRPAWNPLHTLDMFVNCPSMDLSMAVSVCNRLINIPSSACLGDEYA</sequence>
<keyword evidence="3 9" id="KW-0808">Transferase</keyword>
<dbReference type="InterPro" id="IPR015424">
    <property type="entry name" value="PyrdxlP-dep_Trfase"/>
</dbReference>
<dbReference type="GO" id="GO:0000271">
    <property type="term" value="P:polysaccharide biosynthetic process"/>
    <property type="evidence" value="ECO:0007669"/>
    <property type="project" value="TreeGrafter"/>
</dbReference>
<comment type="cofactor">
    <cofactor evidence="1">
        <name>pyridoxal 5'-phosphate</name>
        <dbReference type="ChEBI" id="CHEBI:597326"/>
    </cofactor>
</comment>
<dbReference type="InterPro" id="IPR026385">
    <property type="entry name" value="LegC-like"/>
</dbReference>
<dbReference type="PANTHER" id="PTHR30244:SF30">
    <property type="entry name" value="BLR5990 PROTEIN"/>
    <property type="match status" value="1"/>
</dbReference>
<accession>A0A4R5KE26</accession>
<keyword evidence="2 9" id="KW-0032">Aminotransferase</keyword>
<dbReference type="Pfam" id="PF01041">
    <property type="entry name" value="DegT_DnrJ_EryC1"/>
    <property type="match status" value="1"/>
</dbReference>
<dbReference type="InterPro" id="IPR015422">
    <property type="entry name" value="PyrdxlP-dep_Trfase_small"/>
</dbReference>
<evidence type="ECO:0000256" key="8">
    <source>
        <dbReference type="RuleBase" id="RU004508"/>
    </source>
</evidence>
<keyword evidence="10" id="KW-1185">Reference proteome</keyword>
<evidence type="ECO:0000313" key="10">
    <source>
        <dbReference type="Proteomes" id="UP000295636"/>
    </source>
</evidence>
<dbReference type="NCBIfam" id="TIGR04181">
    <property type="entry name" value="NHT_00031"/>
    <property type="match status" value="1"/>
</dbReference>
<organism evidence="9 10">
    <name type="scientific">Paenibacillus piri</name>
    <dbReference type="NCBI Taxonomy" id="2547395"/>
    <lineage>
        <taxon>Bacteria</taxon>
        <taxon>Bacillati</taxon>
        <taxon>Bacillota</taxon>
        <taxon>Bacilli</taxon>
        <taxon>Bacillales</taxon>
        <taxon>Paenibacillaceae</taxon>
        <taxon>Paenibacillus</taxon>
    </lineage>
</organism>
<evidence type="ECO:0000256" key="1">
    <source>
        <dbReference type="ARBA" id="ARBA00001933"/>
    </source>
</evidence>
<evidence type="ECO:0000256" key="4">
    <source>
        <dbReference type="ARBA" id="ARBA00022898"/>
    </source>
</evidence>
<dbReference type="Gene3D" id="3.40.640.10">
    <property type="entry name" value="Type I PLP-dependent aspartate aminotransferase-like (Major domain)"/>
    <property type="match status" value="1"/>
</dbReference>
<evidence type="ECO:0000256" key="6">
    <source>
        <dbReference type="PIRSR" id="PIRSR000390-1"/>
    </source>
</evidence>
<dbReference type="PIRSF" id="PIRSF000390">
    <property type="entry name" value="PLP_StrS"/>
    <property type="match status" value="1"/>
</dbReference>
<comment type="caution">
    <text evidence="9">The sequence shown here is derived from an EMBL/GenBank/DDBJ whole genome shotgun (WGS) entry which is preliminary data.</text>
</comment>
<dbReference type="FunFam" id="3.40.640.10:FF:000090">
    <property type="entry name" value="Pyridoxal phosphate-dependent aminotransferase"/>
    <property type="match status" value="1"/>
</dbReference>
<evidence type="ECO:0000256" key="7">
    <source>
        <dbReference type="PIRSR" id="PIRSR000390-2"/>
    </source>
</evidence>